<accession>A0AAV6Y1P5</accession>
<keyword evidence="1" id="KW-0472">Membrane</keyword>
<evidence type="ECO:0000313" key="3">
    <source>
        <dbReference type="EMBL" id="KAG8386877.1"/>
    </source>
</evidence>
<feature type="transmembrane region" description="Helical" evidence="1">
    <location>
        <begin position="218"/>
        <end position="237"/>
    </location>
</feature>
<proteinExistence type="predicted"/>
<dbReference type="Gene3D" id="3.30.70.270">
    <property type="match status" value="1"/>
</dbReference>
<evidence type="ECO:0000256" key="1">
    <source>
        <dbReference type="SAM" id="Phobius"/>
    </source>
</evidence>
<dbReference type="PANTHER" id="PTHR23272">
    <property type="entry name" value="BED FINGER-RELATED"/>
    <property type="match status" value="1"/>
</dbReference>
<protein>
    <recommendedName>
        <fullName evidence="2">HAT C-terminal dimerisation domain-containing protein</fullName>
    </recommendedName>
</protein>
<dbReference type="Gene3D" id="2.40.70.10">
    <property type="entry name" value="Acid Proteases"/>
    <property type="match status" value="1"/>
</dbReference>
<dbReference type="SUPFAM" id="SSF56672">
    <property type="entry name" value="DNA/RNA polymerases"/>
    <property type="match status" value="1"/>
</dbReference>
<keyword evidence="1" id="KW-0812">Transmembrane</keyword>
<organism evidence="3 4">
    <name type="scientific">Buddleja alternifolia</name>
    <dbReference type="NCBI Taxonomy" id="168488"/>
    <lineage>
        <taxon>Eukaryota</taxon>
        <taxon>Viridiplantae</taxon>
        <taxon>Streptophyta</taxon>
        <taxon>Embryophyta</taxon>
        <taxon>Tracheophyta</taxon>
        <taxon>Spermatophyta</taxon>
        <taxon>Magnoliopsida</taxon>
        <taxon>eudicotyledons</taxon>
        <taxon>Gunneridae</taxon>
        <taxon>Pentapetalae</taxon>
        <taxon>asterids</taxon>
        <taxon>lamiids</taxon>
        <taxon>Lamiales</taxon>
        <taxon>Scrophulariaceae</taxon>
        <taxon>Buddlejeae</taxon>
        <taxon>Buddleja</taxon>
    </lineage>
</organism>
<name>A0AAV6Y1P5_9LAMI</name>
<dbReference type="GO" id="GO:0006508">
    <property type="term" value="P:proteolysis"/>
    <property type="evidence" value="ECO:0007669"/>
    <property type="project" value="InterPro"/>
</dbReference>
<dbReference type="GO" id="GO:0004190">
    <property type="term" value="F:aspartic-type endopeptidase activity"/>
    <property type="evidence" value="ECO:0007669"/>
    <property type="project" value="InterPro"/>
</dbReference>
<sequence>MAQNIETAIRVQQGGAGLFRSGSQPFRNQSQGNRITGPPPRLVLPAPPLVAGPRRAGRKGLCFQCKAAYHPMHDCPMKHLRVLLVADDEGPLLELKEIEMDTEPEEQTEQAGGEQTEQAGGEQLDLAALSLCSAVGFSGPRTMRLKGFVAGREVTILVDSGASHNFISSKLVGQMGLRVVTTGRFGVQLGDGQRTDSAGVCQNLVVQLDSVSIKADCYLFLLGGVYIILGIAWLATLGDVKVNWQKMTMGFVLEGKSIFLTGDHSASRSQATLKSLLHCSSGGIARVLGCFGGANRGQLVEYLGHIVSASGVSMDPTKVQAVVDWPTPKSIKAVRGFLGLTGYYKRFVWDYGILARPLTQLLKKDAPARFVWSVSAEEALRALSADLGIGPVPSSSNQTSADLDIDENVATVKFLATQFEKHLEENDYIETRSELTRYLGENCEKNVESFNVLKWWKDNSMKYRVLSQIARDVLAIPVSTVASESAFSTSGRILDPYRSSLNHEMVEALVCCQNWLRSEPFTIDIQEFMKEVPKEEVEKYEEVIKGCRSQDMRTEYNLP</sequence>
<dbReference type="InterPro" id="IPR043502">
    <property type="entry name" value="DNA/RNA_pol_sf"/>
</dbReference>
<gene>
    <name evidence="3" type="ORF">BUALT_Bualt03G0194600</name>
</gene>
<dbReference type="GO" id="GO:0046983">
    <property type="term" value="F:protein dimerization activity"/>
    <property type="evidence" value="ECO:0007669"/>
    <property type="project" value="InterPro"/>
</dbReference>
<keyword evidence="4" id="KW-1185">Reference proteome</keyword>
<dbReference type="PROSITE" id="PS00141">
    <property type="entry name" value="ASP_PROTEASE"/>
    <property type="match status" value="1"/>
</dbReference>
<dbReference type="InterPro" id="IPR012337">
    <property type="entry name" value="RNaseH-like_sf"/>
</dbReference>
<reference evidence="3" key="1">
    <citation type="submission" date="2019-10" db="EMBL/GenBank/DDBJ databases">
        <authorList>
            <person name="Zhang R."/>
            <person name="Pan Y."/>
            <person name="Wang J."/>
            <person name="Ma R."/>
            <person name="Yu S."/>
        </authorList>
    </citation>
    <scope>NUCLEOTIDE SEQUENCE</scope>
    <source>
        <strain evidence="3">LA-IB0</strain>
        <tissue evidence="3">Leaf</tissue>
    </source>
</reference>
<dbReference type="PANTHER" id="PTHR23272:SF193">
    <property type="entry name" value="OS07G0624100 PROTEIN"/>
    <property type="match status" value="1"/>
</dbReference>
<dbReference type="EMBL" id="WHWC01000003">
    <property type="protein sequence ID" value="KAG8386877.1"/>
    <property type="molecule type" value="Genomic_DNA"/>
</dbReference>
<comment type="caution">
    <text evidence="3">The sequence shown here is derived from an EMBL/GenBank/DDBJ whole genome shotgun (WGS) entry which is preliminary data.</text>
</comment>
<dbReference type="Pfam" id="PF05699">
    <property type="entry name" value="Dimer_Tnp_hAT"/>
    <property type="match status" value="1"/>
</dbReference>
<dbReference type="InterPro" id="IPR001969">
    <property type="entry name" value="Aspartic_peptidase_AS"/>
</dbReference>
<dbReference type="InterPro" id="IPR021109">
    <property type="entry name" value="Peptidase_aspartic_dom_sf"/>
</dbReference>
<dbReference type="Proteomes" id="UP000826271">
    <property type="component" value="Unassembled WGS sequence"/>
</dbReference>
<dbReference type="AlphaFoldDB" id="A0AAV6Y1P5"/>
<dbReference type="CDD" id="cd00303">
    <property type="entry name" value="retropepsin_like"/>
    <property type="match status" value="1"/>
</dbReference>
<dbReference type="InterPro" id="IPR008906">
    <property type="entry name" value="HATC_C_dom"/>
</dbReference>
<feature type="domain" description="HAT C-terminal dimerisation" evidence="2">
    <location>
        <begin position="434"/>
        <end position="516"/>
    </location>
</feature>
<dbReference type="Pfam" id="PF08284">
    <property type="entry name" value="RVP_2"/>
    <property type="match status" value="1"/>
</dbReference>
<dbReference type="SUPFAM" id="SSF50630">
    <property type="entry name" value="Acid proteases"/>
    <property type="match status" value="1"/>
</dbReference>
<keyword evidence="1" id="KW-1133">Transmembrane helix</keyword>
<dbReference type="InterPro" id="IPR043128">
    <property type="entry name" value="Rev_trsase/Diguanyl_cyclase"/>
</dbReference>
<evidence type="ECO:0000313" key="4">
    <source>
        <dbReference type="Proteomes" id="UP000826271"/>
    </source>
</evidence>
<dbReference type="SUPFAM" id="SSF53098">
    <property type="entry name" value="Ribonuclease H-like"/>
    <property type="match status" value="1"/>
</dbReference>
<evidence type="ECO:0000259" key="2">
    <source>
        <dbReference type="Pfam" id="PF05699"/>
    </source>
</evidence>